<accession>A0A0F3NCW1</accession>
<evidence type="ECO:0000259" key="6">
    <source>
        <dbReference type="PROSITE" id="PS51352"/>
    </source>
</evidence>
<protein>
    <submittedName>
        <fullName evidence="7">AhpC/TSA family protein</fullName>
    </submittedName>
</protein>
<dbReference type="InterPro" id="IPR050553">
    <property type="entry name" value="Thioredoxin_ResA/DsbE_sf"/>
</dbReference>
<dbReference type="InterPro" id="IPR036249">
    <property type="entry name" value="Thioredoxin-like_sf"/>
</dbReference>
<evidence type="ECO:0000313" key="8">
    <source>
        <dbReference type="Proteomes" id="UP000033546"/>
    </source>
</evidence>
<keyword evidence="3" id="KW-0201">Cytochrome c-type biogenesis</keyword>
<dbReference type="InterPro" id="IPR013766">
    <property type="entry name" value="Thioredoxin_domain"/>
</dbReference>
<keyword evidence="5" id="KW-0676">Redox-active center</keyword>
<evidence type="ECO:0000256" key="3">
    <source>
        <dbReference type="ARBA" id="ARBA00022748"/>
    </source>
</evidence>
<dbReference type="Pfam" id="PF08534">
    <property type="entry name" value="Redoxin"/>
    <property type="match status" value="1"/>
</dbReference>
<evidence type="ECO:0000256" key="2">
    <source>
        <dbReference type="ARBA" id="ARBA00007758"/>
    </source>
</evidence>
<dbReference type="GO" id="GO:0015036">
    <property type="term" value="F:disulfide oxidoreductase activity"/>
    <property type="evidence" value="ECO:0007669"/>
    <property type="project" value="InterPro"/>
</dbReference>
<dbReference type="PROSITE" id="PS00194">
    <property type="entry name" value="THIOREDOXIN_1"/>
    <property type="match status" value="1"/>
</dbReference>
<evidence type="ECO:0000256" key="1">
    <source>
        <dbReference type="ARBA" id="ARBA00004196"/>
    </source>
</evidence>
<dbReference type="Gene3D" id="3.40.30.10">
    <property type="entry name" value="Glutaredoxin"/>
    <property type="match status" value="1"/>
</dbReference>
<dbReference type="RefSeq" id="WP_045804847.1">
    <property type="nucleotide sequence ID" value="NZ_LANU01000002.1"/>
</dbReference>
<comment type="similarity">
    <text evidence="2">Belongs to the thioredoxin family. DsbE subfamily.</text>
</comment>
<dbReference type="PATRIC" id="fig|1359167.3.peg.496"/>
<keyword evidence="4" id="KW-1015">Disulfide bond</keyword>
<evidence type="ECO:0000313" key="7">
    <source>
        <dbReference type="EMBL" id="KJV65566.1"/>
    </source>
</evidence>
<sequence length="165" mass="18874">MRIIATTLLACFLIFVVIFTKVLLNQNVTTDVTNRIVLPILFTEDQVFDTNDLIGHPYILNVFASWCTTCQEEHSLWVEIAKKNIIKIYGIDYLDTEHKVQEWLKNHGNPYTKVAKDYSGKVGNVLGVTGVPETFVFDQNGKILLHIHGSISKDIWEEQILKLIQ</sequence>
<organism evidence="7 8">
    <name type="scientific">Ehrlichia cf. muris str. EmCRT</name>
    <dbReference type="NCBI Taxonomy" id="1359167"/>
    <lineage>
        <taxon>Bacteria</taxon>
        <taxon>Pseudomonadati</taxon>
        <taxon>Pseudomonadota</taxon>
        <taxon>Alphaproteobacteria</taxon>
        <taxon>Rickettsiales</taxon>
        <taxon>Anaplasmataceae</taxon>
        <taxon>Ehrlichia</taxon>
    </lineage>
</organism>
<dbReference type="PANTHER" id="PTHR42852">
    <property type="entry name" value="THIOL:DISULFIDE INTERCHANGE PROTEIN DSBE"/>
    <property type="match status" value="1"/>
</dbReference>
<comment type="subcellular location">
    <subcellularLocation>
        <location evidence="1">Cell envelope</location>
    </subcellularLocation>
</comment>
<dbReference type="GO" id="GO:0017004">
    <property type="term" value="P:cytochrome complex assembly"/>
    <property type="evidence" value="ECO:0007669"/>
    <property type="project" value="UniProtKB-KW"/>
</dbReference>
<dbReference type="Proteomes" id="UP000033546">
    <property type="component" value="Unassembled WGS sequence"/>
</dbReference>
<dbReference type="PROSITE" id="PS51352">
    <property type="entry name" value="THIOREDOXIN_2"/>
    <property type="match status" value="1"/>
</dbReference>
<evidence type="ECO:0000256" key="4">
    <source>
        <dbReference type="ARBA" id="ARBA00023157"/>
    </source>
</evidence>
<dbReference type="CDD" id="cd03010">
    <property type="entry name" value="TlpA_like_DsbE"/>
    <property type="match status" value="1"/>
</dbReference>
<dbReference type="SUPFAM" id="SSF52833">
    <property type="entry name" value="Thioredoxin-like"/>
    <property type="match status" value="1"/>
</dbReference>
<reference evidence="7 8" key="1">
    <citation type="submission" date="2015-02" db="EMBL/GenBank/DDBJ databases">
        <title>Genome Sequencing of Rickettsiales.</title>
        <authorList>
            <person name="Daugherty S.C."/>
            <person name="Su Q."/>
            <person name="Abolude K."/>
            <person name="Beier-Sexton M."/>
            <person name="Carlyon J.A."/>
            <person name="Carter R."/>
            <person name="Day N.P."/>
            <person name="Dumler S.J."/>
            <person name="Dyachenko V."/>
            <person name="Godinez A."/>
            <person name="Kurtti T.J."/>
            <person name="Lichay M."/>
            <person name="Mullins K.E."/>
            <person name="Ott S."/>
            <person name="Pappas-Brown V."/>
            <person name="Paris D.H."/>
            <person name="Patel P."/>
            <person name="Richards A.L."/>
            <person name="Sadzewicz L."/>
            <person name="Sears K."/>
            <person name="Seidman D."/>
            <person name="Sengamalay N."/>
            <person name="Stenos J."/>
            <person name="Tallon L.J."/>
            <person name="Vincent G."/>
            <person name="Fraser C.M."/>
            <person name="Munderloh U."/>
            <person name="Dunning-Hotopp J.C."/>
        </authorList>
    </citation>
    <scope>NUCLEOTIDE SEQUENCE [LARGE SCALE GENOMIC DNA]</scope>
    <source>
        <strain evidence="7 8">EmCRT</strain>
    </source>
</reference>
<feature type="domain" description="Thioredoxin" evidence="6">
    <location>
        <begin position="17"/>
        <end position="165"/>
    </location>
</feature>
<name>A0A0F3NCW1_9RICK</name>
<dbReference type="InterPro" id="IPR017937">
    <property type="entry name" value="Thioredoxin_CS"/>
</dbReference>
<dbReference type="InterPro" id="IPR013740">
    <property type="entry name" value="Redoxin"/>
</dbReference>
<dbReference type="EMBL" id="LANU01000002">
    <property type="protein sequence ID" value="KJV65566.1"/>
    <property type="molecule type" value="Genomic_DNA"/>
</dbReference>
<dbReference type="GO" id="GO:0030288">
    <property type="term" value="C:outer membrane-bounded periplasmic space"/>
    <property type="evidence" value="ECO:0007669"/>
    <property type="project" value="InterPro"/>
</dbReference>
<comment type="caution">
    <text evidence="7">The sequence shown here is derived from an EMBL/GenBank/DDBJ whole genome shotgun (WGS) entry which is preliminary data.</text>
</comment>
<proteinExistence type="inferred from homology"/>
<dbReference type="InterPro" id="IPR004799">
    <property type="entry name" value="Periplasmic_diS_OxRdtase_DsbE"/>
</dbReference>
<gene>
    <name evidence="7" type="ORF">EMUCRT_0511</name>
</gene>
<dbReference type="PANTHER" id="PTHR42852:SF6">
    <property type="entry name" value="THIOL:DISULFIDE INTERCHANGE PROTEIN DSBE"/>
    <property type="match status" value="1"/>
</dbReference>
<dbReference type="AlphaFoldDB" id="A0A0F3NCW1"/>
<evidence type="ECO:0000256" key="5">
    <source>
        <dbReference type="ARBA" id="ARBA00023284"/>
    </source>
</evidence>